<evidence type="ECO:0000256" key="1">
    <source>
        <dbReference type="SAM" id="Phobius"/>
    </source>
</evidence>
<dbReference type="InterPro" id="IPR029030">
    <property type="entry name" value="Caspase-like_dom_sf"/>
</dbReference>
<keyword evidence="1" id="KW-0812">Transmembrane</keyword>
<evidence type="ECO:0000259" key="2">
    <source>
        <dbReference type="Pfam" id="PF00656"/>
    </source>
</evidence>
<dbReference type="EMBL" id="CP098747">
    <property type="protein sequence ID" value="USG62041.1"/>
    <property type="molecule type" value="Genomic_DNA"/>
</dbReference>
<dbReference type="PANTHER" id="PTHR22576">
    <property type="entry name" value="MUCOSA ASSOCIATED LYMPHOID TISSUE LYMPHOMA TRANSLOCATION PROTEIN 1/PARACASPASE"/>
    <property type="match status" value="1"/>
</dbReference>
<dbReference type="SUPFAM" id="SSF52129">
    <property type="entry name" value="Caspase-like"/>
    <property type="match status" value="1"/>
</dbReference>
<keyword evidence="4" id="KW-1185">Reference proteome</keyword>
<keyword evidence="1" id="KW-0472">Membrane</keyword>
<dbReference type="InterPro" id="IPR018247">
    <property type="entry name" value="EF_Hand_1_Ca_BS"/>
</dbReference>
<evidence type="ECO:0000313" key="3">
    <source>
        <dbReference type="EMBL" id="USG62041.1"/>
    </source>
</evidence>
<dbReference type="PROSITE" id="PS00018">
    <property type="entry name" value="EF_HAND_1"/>
    <property type="match status" value="1"/>
</dbReference>
<feature type="transmembrane region" description="Helical" evidence="1">
    <location>
        <begin position="433"/>
        <end position="450"/>
    </location>
</feature>
<evidence type="ECO:0000313" key="4">
    <source>
        <dbReference type="Proteomes" id="UP001056291"/>
    </source>
</evidence>
<protein>
    <submittedName>
        <fullName evidence="3">Caspase family protein</fullName>
    </submittedName>
</protein>
<accession>A0ABY4W5B7</accession>
<dbReference type="InterPro" id="IPR011600">
    <property type="entry name" value="Pept_C14_caspase"/>
</dbReference>
<organism evidence="3 4">
    <name type="scientific">Sneathiella marina</name>
    <dbReference type="NCBI Taxonomy" id="2950108"/>
    <lineage>
        <taxon>Bacteria</taxon>
        <taxon>Pseudomonadati</taxon>
        <taxon>Pseudomonadota</taxon>
        <taxon>Alphaproteobacteria</taxon>
        <taxon>Sneathiellales</taxon>
        <taxon>Sneathiellaceae</taxon>
        <taxon>Sneathiella</taxon>
    </lineage>
</organism>
<feature type="domain" description="Peptidase C14 caspase" evidence="2">
    <location>
        <begin position="4"/>
        <end position="227"/>
    </location>
</feature>
<dbReference type="NCBIfam" id="NF047832">
    <property type="entry name" value="caspase_w_EACC1"/>
    <property type="match status" value="1"/>
</dbReference>
<keyword evidence="1" id="KW-1133">Transmembrane helix</keyword>
<dbReference type="InterPro" id="IPR052039">
    <property type="entry name" value="Caspase-related_regulators"/>
</dbReference>
<feature type="transmembrane region" description="Helical" evidence="1">
    <location>
        <begin position="370"/>
        <end position="388"/>
    </location>
</feature>
<reference evidence="3" key="1">
    <citation type="submission" date="2022-06" db="EMBL/GenBank/DDBJ databases">
        <title>Sneathiella actinostolidae sp. nov., isolated from a sea anemonein the Western Pacific Ocean.</title>
        <authorList>
            <person name="Wei M.J."/>
        </authorList>
    </citation>
    <scope>NUCLEOTIDE SEQUENCE</scope>
    <source>
        <strain evidence="3">PHK-P5</strain>
    </source>
</reference>
<name>A0ABY4W5B7_9PROT</name>
<dbReference type="Pfam" id="PF00656">
    <property type="entry name" value="Peptidase_C14"/>
    <property type="match status" value="1"/>
</dbReference>
<dbReference type="PANTHER" id="PTHR22576:SF37">
    <property type="entry name" value="MUCOSA-ASSOCIATED LYMPHOID TISSUE LYMPHOMA TRANSLOCATION PROTEIN 1"/>
    <property type="match status" value="1"/>
</dbReference>
<proteinExistence type="predicted"/>
<gene>
    <name evidence="3" type="ORF">NBZ79_03505</name>
</gene>
<dbReference type="Proteomes" id="UP001056291">
    <property type="component" value="Chromosome"/>
</dbReference>
<feature type="transmembrane region" description="Helical" evidence="1">
    <location>
        <begin position="400"/>
        <end position="421"/>
    </location>
</feature>
<dbReference type="Gene3D" id="3.40.50.1460">
    <property type="match status" value="1"/>
</dbReference>
<sequence length="455" mass="50380">MSGKRHAILVATSDFPEDDSLTNLRCPLQDVETLGEALGADNHGGFEHVHILKNEPHYEILKKVNRVIKAADREDMVVFFYSGHGKLDEAGRLYLATTNTSVDVLEATSVPVSQIKDYFDVSAANQLAIILDCCYSGAIEKSFTKGTVDEQLNLMSGGKGTYVLTASTGLQTAKENEGDDLSVFTKHLVNGILSGDADTDQNGVITLNELYRYTFKEVQKDSHQKPMKWDLNVEGELIIARSGKSHWKKRRDVVQEKLLAMGAARTLPNSILTAALSLSEKAPGEIKPHEKKHYALLACFADEDMRSGGFTEAWLAVKQPPEPQLNTSELEWSTKPALKPALQETTTTAAKKQPAQVSLKVDKKHEKKENLICFAVAIAGFLIIFLFSNEAIDGSEDMEAIVVAMFLGVCVAVAGLFFTYRKRKSRLPFTAKIQYWGWGIFYVMSLIVMIEELPQ</sequence>
<dbReference type="RefSeq" id="WP_251935579.1">
    <property type="nucleotide sequence ID" value="NZ_CP098747.1"/>
</dbReference>